<evidence type="ECO:0000313" key="1">
    <source>
        <dbReference type="EMBL" id="KAJ9077715.1"/>
    </source>
</evidence>
<reference evidence="1" key="1">
    <citation type="submission" date="2022-04" db="EMBL/GenBank/DDBJ databases">
        <title>Genome of the entomopathogenic fungus Entomophthora muscae.</title>
        <authorList>
            <person name="Elya C."/>
            <person name="Lovett B.R."/>
            <person name="Lee E."/>
            <person name="Macias A.M."/>
            <person name="Hajek A.E."/>
            <person name="De Bivort B.L."/>
            <person name="Kasson M.T."/>
            <person name="De Fine Licht H.H."/>
            <person name="Stajich J.E."/>
        </authorList>
    </citation>
    <scope>NUCLEOTIDE SEQUENCE</scope>
    <source>
        <strain evidence="1">Berkeley</strain>
    </source>
</reference>
<gene>
    <name evidence="1" type="ORF">DSO57_1013984</name>
</gene>
<accession>A0ACC2TTA6</accession>
<evidence type="ECO:0000313" key="2">
    <source>
        <dbReference type="Proteomes" id="UP001165960"/>
    </source>
</evidence>
<organism evidence="1 2">
    <name type="scientific">Entomophthora muscae</name>
    <dbReference type="NCBI Taxonomy" id="34485"/>
    <lineage>
        <taxon>Eukaryota</taxon>
        <taxon>Fungi</taxon>
        <taxon>Fungi incertae sedis</taxon>
        <taxon>Zoopagomycota</taxon>
        <taxon>Entomophthoromycotina</taxon>
        <taxon>Entomophthoromycetes</taxon>
        <taxon>Entomophthorales</taxon>
        <taxon>Entomophthoraceae</taxon>
        <taxon>Entomophthora</taxon>
    </lineage>
</organism>
<proteinExistence type="predicted"/>
<protein>
    <submittedName>
        <fullName evidence="1">Uncharacterized protein</fullName>
    </submittedName>
</protein>
<sequence>MFPRYSILSSASKEKTCFFDLVNQNQVEYSRKRQKKLQESEKLLNNRLKLRNARFFETLRETGGYTFVSLYMFVFSCFQKDEEDCLAAYNKRLTIITLDTHRHLPSMSFEQPSLIVPNAPQVSDSFPDNVGADFSFLSASHEDTPPGRFGSPSFLPNLPGQRSDPTFSMSGLIVPEPVSQQPAALNSTLNLGENLSGVYFPNSSSFPENLPGYVSSEEEVSIEYNNSFESLP</sequence>
<dbReference type="Proteomes" id="UP001165960">
    <property type="component" value="Unassembled WGS sequence"/>
</dbReference>
<dbReference type="EMBL" id="QTSX02002182">
    <property type="protein sequence ID" value="KAJ9077715.1"/>
    <property type="molecule type" value="Genomic_DNA"/>
</dbReference>
<comment type="caution">
    <text evidence="1">The sequence shown here is derived from an EMBL/GenBank/DDBJ whole genome shotgun (WGS) entry which is preliminary data.</text>
</comment>
<name>A0ACC2TTA6_9FUNG</name>
<keyword evidence="2" id="KW-1185">Reference proteome</keyword>